<proteinExistence type="predicted"/>
<organism evidence="2 3">
    <name type="scientific">Mikania micrantha</name>
    <name type="common">bitter vine</name>
    <dbReference type="NCBI Taxonomy" id="192012"/>
    <lineage>
        <taxon>Eukaryota</taxon>
        <taxon>Viridiplantae</taxon>
        <taxon>Streptophyta</taxon>
        <taxon>Embryophyta</taxon>
        <taxon>Tracheophyta</taxon>
        <taxon>Spermatophyta</taxon>
        <taxon>Magnoliopsida</taxon>
        <taxon>eudicotyledons</taxon>
        <taxon>Gunneridae</taxon>
        <taxon>Pentapetalae</taxon>
        <taxon>asterids</taxon>
        <taxon>campanulids</taxon>
        <taxon>Asterales</taxon>
        <taxon>Asteraceae</taxon>
        <taxon>Asteroideae</taxon>
        <taxon>Heliantheae alliance</taxon>
        <taxon>Eupatorieae</taxon>
        <taxon>Mikania</taxon>
    </lineage>
</organism>
<comment type="caution">
    <text evidence="2">The sequence shown here is derived from an EMBL/GenBank/DDBJ whole genome shotgun (WGS) entry which is preliminary data.</text>
</comment>
<evidence type="ECO:0000313" key="3">
    <source>
        <dbReference type="Proteomes" id="UP000326396"/>
    </source>
</evidence>
<name>A0A5N6LEM7_9ASTR</name>
<keyword evidence="3" id="KW-1185">Reference proteome</keyword>
<dbReference type="AlphaFoldDB" id="A0A5N6LEM7"/>
<feature type="compositionally biased region" description="Basic and acidic residues" evidence="1">
    <location>
        <begin position="16"/>
        <end position="35"/>
    </location>
</feature>
<feature type="region of interest" description="Disordered" evidence="1">
    <location>
        <begin position="53"/>
        <end position="74"/>
    </location>
</feature>
<feature type="compositionally biased region" description="Basic and acidic residues" evidence="1">
    <location>
        <begin position="60"/>
        <end position="74"/>
    </location>
</feature>
<feature type="region of interest" description="Disordered" evidence="1">
    <location>
        <begin position="1"/>
        <end position="38"/>
    </location>
</feature>
<protein>
    <submittedName>
        <fullName evidence="2">Uncharacterized protein</fullName>
    </submittedName>
</protein>
<evidence type="ECO:0000256" key="1">
    <source>
        <dbReference type="SAM" id="MobiDB-lite"/>
    </source>
</evidence>
<evidence type="ECO:0000313" key="2">
    <source>
        <dbReference type="EMBL" id="KAD0949287.1"/>
    </source>
</evidence>
<dbReference type="EMBL" id="SZYD01001234">
    <property type="protein sequence ID" value="KAD0949287.1"/>
    <property type="molecule type" value="Genomic_DNA"/>
</dbReference>
<dbReference type="Proteomes" id="UP000326396">
    <property type="component" value="Unassembled WGS sequence"/>
</dbReference>
<gene>
    <name evidence="2" type="ORF">E3N88_43517</name>
</gene>
<accession>A0A5N6LEM7</accession>
<sequence>MAVEETKGKPRGRRRTDRESEKRGMNPNNADEKKASYTSIKNWRKVLTRRTITRRTHKKTLGEEPERGAIKGKI</sequence>
<reference evidence="2 3" key="1">
    <citation type="submission" date="2019-05" db="EMBL/GenBank/DDBJ databases">
        <title>Mikania micrantha, genome provides insights into the molecular mechanism of rapid growth.</title>
        <authorList>
            <person name="Liu B."/>
        </authorList>
    </citation>
    <scope>NUCLEOTIDE SEQUENCE [LARGE SCALE GENOMIC DNA]</scope>
    <source>
        <strain evidence="2">NLD-2019</strain>
        <tissue evidence="2">Leaf</tissue>
    </source>
</reference>